<gene>
    <name evidence="8" type="ORF">GCM10010885_13710</name>
</gene>
<dbReference type="GO" id="GO:0005524">
    <property type="term" value="F:ATP binding"/>
    <property type="evidence" value="ECO:0007669"/>
    <property type="project" value="UniProtKB-UniRule"/>
</dbReference>
<feature type="region of interest" description="Disordered" evidence="6">
    <location>
        <begin position="463"/>
        <end position="493"/>
    </location>
</feature>
<keyword evidence="3 5" id="KW-0347">Helicase</keyword>
<keyword evidence="9" id="KW-1185">Reference proteome</keyword>
<dbReference type="GO" id="GO:0005829">
    <property type="term" value="C:cytosol"/>
    <property type="evidence" value="ECO:0007669"/>
    <property type="project" value="TreeGrafter"/>
</dbReference>
<evidence type="ECO:0000256" key="5">
    <source>
        <dbReference type="PROSITE-ProRule" id="PRU00560"/>
    </source>
</evidence>
<evidence type="ECO:0000256" key="1">
    <source>
        <dbReference type="ARBA" id="ARBA00022741"/>
    </source>
</evidence>
<dbReference type="Pfam" id="PF13538">
    <property type="entry name" value="UvrD_C_2"/>
    <property type="match status" value="1"/>
</dbReference>
<protein>
    <recommendedName>
        <fullName evidence="7">UvrD-like helicase ATP-binding domain-containing protein</fullName>
    </recommendedName>
</protein>
<keyword evidence="2 5" id="KW-0378">Hydrolase</keyword>
<organism evidence="8 9">
    <name type="scientific">Alicyclobacillus cellulosilyticus</name>
    <dbReference type="NCBI Taxonomy" id="1003997"/>
    <lineage>
        <taxon>Bacteria</taxon>
        <taxon>Bacillati</taxon>
        <taxon>Bacillota</taxon>
        <taxon>Bacilli</taxon>
        <taxon>Bacillales</taxon>
        <taxon>Alicyclobacillaceae</taxon>
        <taxon>Alicyclobacillus</taxon>
    </lineage>
</organism>
<accession>A0A917KCU6</accession>
<dbReference type="AlphaFoldDB" id="A0A917KCU6"/>
<dbReference type="EMBL" id="BMOY01000018">
    <property type="protein sequence ID" value="GGJ05796.1"/>
    <property type="molecule type" value="Genomic_DNA"/>
</dbReference>
<dbReference type="InterPro" id="IPR027785">
    <property type="entry name" value="UvrD-like_helicase_C"/>
</dbReference>
<dbReference type="InterPro" id="IPR027417">
    <property type="entry name" value="P-loop_NTPase"/>
</dbReference>
<feature type="binding site" evidence="5">
    <location>
        <begin position="216"/>
        <end position="223"/>
    </location>
    <ligand>
        <name>ATP</name>
        <dbReference type="ChEBI" id="CHEBI:30616"/>
    </ligand>
</feature>
<dbReference type="SUPFAM" id="SSF52540">
    <property type="entry name" value="P-loop containing nucleoside triphosphate hydrolases"/>
    <property type="match status" value="1"/>
</dbReference>
<evidence type="ECO:0000256" key="2">
    <source>
        <dbReference type="ARBA" id="ARBA00022801"/>
    </source>
</evidence>
<dbReference type="GO" id="GO:0003677">
    <property type="term" value="F:DNA binding"/>
    <property type="evidence" value="ECO:0007669"/>
    <property type="project" value="InterPro"/>
</dbReference>
<dbReference type="InterPro" id="IPR014016">
    <property type="entry name" value="UvrD-like_ATP-bd"/>
</dbReference>
<dbReference type="GO" id="GO:0016787">
    <property type="term" value="F:hydrolase activity"/>
    <property type="evidence" value="ECO:0007669"/>
    <property type="project" value="UniProtKB-UniRule"/>
</dbReference>
<proteinExistence type="predicted"/>
<dbReference type="GO" id="GO:0000725">
    <property type="term" value="P:recombinational repair"/>
    <property type="evidence" value="ECO:0007669"/>
    <property type="project" value="TreeGrafter"/>
</dbReference>
<evidence type="ECO:0000313" key="9">
    <source>
        <dbReference type="Proteomes" id="UP000637695"/>
    </source>
</evidence>
<keyword evidence="1 5" id="KW-0547">Nucleotide-binding</keyword>
<keyword evidence="4 5" id="KW-0067">ATP-binding</keyword>
<evidence type="ECO:0000259" key="7">
    <source>
        <dbReference type="PROSITE" id="PS51198"/>
    </source>
</evidence>
<comment type="caution">
    <text evidence="8">The sequence shown here is derived from an EMBL/GenBank/DDBJ whole genome shotgun (WGS) entry which is preliminary data.</text>
</comment>
<dbReference type="PANTHER" id="PTHR11070">
    <property type="entry name" value="UVRD / RECB / PCRA DNA HELICASE FAMILY MEMBER"/>
    <property type="match status" value="1"/>
</dbReference>
<feature type="domain" description="UvrD-like helicase ATP-binding" evidence="7">
    <location>
        <begin position="195"/>
        <end position="598"/>
    </location>
</feature>
<dbReference type="InterPro" id="IPR000212">
    <property type="entry name" value="DNA_helicase_UvrD/REP"/>
</dbReference>
<dbReference type="Pfam" id="PF00580">
    <property type="entry name" value="UvrD-helicase"/>
    <property type="match status" value="1"/>
</dbReference>
<sequence length="779" mass="87120">MTVDAAFQEELQHLHEVTGRISAQLDRLRQKEQPAASGDPDEAETADIVAAQVVAATRAQLADALQRALQEPYFGRLDFAEGDQPIPERLYIGKRGILDPDSGDPIVIDWRAPVASMFYTFSGQQGQDRAGYMSPDGWVEGRIDRKRNIVIRQGKLQRVVDSYVRGEENLGVADEFLLYRLSEHRDHRLRDIVATIQAEQDRIIRADRNLAVVIQGVAGSGKTTVALHRLAYLLYQYADRMRPERMIIFAPNAMFVDYISEVLPELGVGGIQQTTFTRWALAKLGHQVRLRDPRERLARWFAVQPDPALAEAYRVLKYKGSPALREVLDQAVVEWTASAVPDVDFSPWAGEVLPAATIREWFYADYRHEPPLRRRDRVLARVKRWYETRIAEAEWSREEKAARRQQAANRYHAYASRWPDVTPWALYEALLRKDSAWTPNAAAAVPDWVAAYHRSLRGQGASGSRIRRAADTEAAAATGANQHKADRSRPALSAAGEARRPLVDAEDLAGILYLDVRLRGVRSDETFDHVVIDEAQDFSPLQIILLQQFCPQGSFTILGDLSQSIHSYQGIDDWEEFLRLFPAERRTFHKLDVSYRSTMEIIEFANQIAAGTPGFVPARPVFRSGEPVRVEPVAAEERYERAAAAVARLQAEHTTIAVICRSDAACDEYARALAASGIPAHRIGAGDEHYEGGVSVLPVYLAKGLEFDAVLMVDVDESSYTADPLSAKLLFVGCTRALHQLWLQYSGRPSPLLPAGVHPQAHPHMYGVGETGRPLSRTS</sequence>
<evidence type="ECO:0000313" key="8">
    <source>
        <dbReference type="EMBL" id="GGJ05796.1"/>
    </source>
</evidence>
<evidence type="ECO:0000256" key="3">
    <source>
        <dbReference type="ARBA" id="ARBA00022806"/>
    </source>
</evidence>
<dbReference type="PANTHER" id="PTHR11070:SF17">
    <property type="entry name" value="DNA HELICASE IV"/>
    <property type="match status" value="1"/>
</dbReference>
<dbReference type="GO" id="GO:0043138">
    <property type="term" value="F:3'-5' DNA helicase activity"/>
    <property type="evidence" value="ECO:0007669"/>
    <property type="project" value="TreeGrafter"/>
</dbReference>
<name>A0A917KCU6_9BACL</name>
<evidence type="ECO:0000256" key="6">
    <source>
        <dbReference type="SAM" id="MobiDB-lite"/>
    </source>
</evidence>
<reference evidence="8" key="1">
    <citation type="journal article" date="2014" name="Int. J. Syst. Evol. Microbiol.">
        <title>Complete genome sequence of Corynebacterium casei LMG S-19264T (=DSM 44701T), isolated from a smear-ripened cheese.</title>
        <authorList>
            <consortium name="US DOE Joint Genome Institute (JGI-PGF)"/>
            <person name="Walter F."/>
            <person name="Albersmeier A."/>
            <person name="Kalinowski J."/>
            <person name="Ruckert C."/>
        </authorList>
    </citation>
    <scope>NUCLEOTIDE SEQUENCE</scope>
    <source>
        <strain evidence="8">JCM 18487</strain>
    </source>
</reference>
<dbReference type="Proteomes" id="UP000637695">
    <property type="component" value="Unassembled WGS sequence"/>
</dbReference>
<reference evidence="8" key="2">
    <citation type="submission" date="2020-09" db="EMBL/GenBank/DDBJ databases">
        <authorList>
            <person name="Sun Q."/>
            <person name="Ohkuma M."/>
        </authorList>
    </citation>
    <scope>NUCLEOTIDE SEQUENCE</scope>
    <source>
        <strain evidence="8">JCM 18487</strain>
    </source>
</reference>
<dbReference type="PROSITE" id="PS51198">
    <property type="entry name" value="UVRD_HELICASE_ATP_BIND"/>
    <property type="match status" value="1"/>
</dbReference>
<evidence type="ECO:0000256" key="4">
    <source>
        <dbReference type="ARBA" id="ARBA00022840"/>
    </source>
</evidence>
<dbReference type="Gene3D" id="3.40.50.300">
    <property type="entry name" value="P-loop containing nucleotide triphosphate hydrolases"/>
    <property type="match status" value="3"/>
</dbReference>